<dbReference type="Proteomes" id="UP000310200">
    <property type="component" value="Unassembled WGS sequence"/>
</dbReference>
<keyword evidence="2" id="KW-1185">Reference proteome</keyword>
<dbReference type="EMBL" id="QBLH01003688">
    <property type="protein sequence ID" value="TGZ36170.1"/>
    <property type="molecule type" value="Genomic_DNA"/>
</dbReference>
<dbReference type="AlphaFoldDB" id="A0A4S2JK99"/>
<accession>A0A4S2JK99</accession>
<gene>
    <name evidence="1" type="ORF">DBV15_07274</name>
</gene>
<evidence type="ECO:0000313" key="1">
    <source>
        <dbReference type="EMBL" id="TGZ36170.1"/>
    </source>
</evidence>
<reference evidence="1 2" key="1">
    <citation type="journal article" date="2019" name="Philos. Trans. R. Soc. Lond., B, Biol. Sci.">
        <title>Ant behaviour and brain gene expression of defending hosts depend on the ecological success of the intruding social parasite.</title>
        <authorList>
            <person name="Kaur R."/>
            <person name="Stoldt M."/>
            <person name="Jongepier E."/>
            <person name="Feldmeyer B."/>
            <person name="Menzel F."/>
            <person name="Bornberg-Bauer E."/>
            <person name="Foitzik S."/>
        </authorList>
    </citation>
    <scope>NUCLEOTIDE SEQUENCE [LARGE SCALE GENOMIC DNA]</scope>
    <source>
        <tissue evidence="1">Whole body</tissue>
    </source>
</reference>
<evidence type="ECO:0000313" key="2">
    <source>
        <dbReference type="Proteomes" id="UP000310200"/>
    </source>
</evidence>
<comment type="caution">
    <text evidence="1">The sequence shown here is derived from an EMBL/GenBank/DDBJ whole genome shotgun (WGS) entry which is preliminary data.</text>
</comment>
<protein>
    <submittedName>
        <fullName evidence="1">Uncharacterized protein</fullName>
    </submittedName>
</protein>
<organism evidence="1 2">
    <name type="scientific">Temnothorax longispinosus</name>
    <dbReference type="NCBI Taxonomy" id="300112"/>
    <lineage>
        <taxon>Eukaryota</taxon>
        <taxon>Metazoa</taxon>
        <taxon>Ecdysozoa</taxon>
        <taxon>Arthropoda</taxon>
        <taxon>Hexapoda</taxon>
        <taxon>Insecta</taxon>
        <taxon>Pterygota</taxon>
        <taxon>Neoptera</taxon>
        <taxon>Endopterygota</taxon>
        <taxon>Hymenoptera</taxon>
        <taxon>Apocrita</taxon>
        <taxon>Aculeata</taxon>
        <taxon>Formicoidea</taxon>
        <taxon>Formicidae</taxon>
        <taxon>Myrmicinae</taxon>
        <taxon>Temnothorax</taxon>
    </lineage>
</organism>
<proteinExistence type="predicted"/>
<name>A0A4S2JK99_9HYME</name>
<sequence>MSISAEIMTAKIVAAKSTAKVTAAETAAETAVVVTLNEHGISLFDDYRYLDRIGHWFRHFDGDLDWYLDWIGDLHGHLHGVCFDNGFKRNDIFNFGTFNDFEIGTWKFASQNLPSRLFIFVRKTGYRLEMRDCAYNRLLQTRTKCGSYFYKRFERLSYWSYSLLACRCCSCWSAVSTLVPSWSTLAFIGDATVCPLGNSSVPMKLSAGRKLGGKEDNAVSYAATFVAKKKIAVGTNREIKENDLKTLAATVVALIRSCWNSLTRSDKILAYRKWFFAVKRRNLVSLNTAERVATVAYKCALSAPVDSRALRDGSAGGRRRQWDFRVVCISASPTASVTLCNNGKGFGVDQTAALMNIWIDVLAQDRSVYVLLLEIR</sequence>